<dbReference type="InterPro" id="IPR049449">
    <property type="entry name" value="TesB_ACOT8-like_N"/>
</dbReference>
<comment type="caution">
    <text evidence="3">The sequence shown here is derived from an EMBL/GenBank/DDBJ whole genome shotgun (WGS) entry which is preliminary data.</text>
</comment>
<evidence type="ECO:0000259" key="2">
    <source>
        <dbReference type="Pfam" id="PF20789"/>
    </source>
</evidence>
<dbReference type="InterPro" id="IPR049450">
    <property type="entry name" value="ACOT8-like_C"/>
</dbReference>
<dbReference type="InterPro" id="IPR029069">
    <property type="entry name" value="HotDog_dom_sf"/>
</dbReference>
<protein>
    <submittedName>
        <fullName evidence="3">Thioesterase family protein</fullName>
    </submittedName>
</protein>
<organism evidence="3 4">
    <name type="scientific">Saccharopolyspora taberi</name>
    <dbReference type="NCBI Taxonomy" id="60895"/>
    <lineage>
        <taxon>Bacteria</taxon>
        <taxon>Bacillati</taxon>
        <taxon>Actinomycetota</taxon>
        <taxon>Actinomycetes</taxon>
        <taxon>Pseudonocardiales</taxon>
        <taxon>Pseudonocardiaceae</taxon>
        <taxon>Saccharopolyspora</taxon>
    </lineage>
</organism>
<keyword evidence="4" id="KW-1185">Reference proteome</keyword>
<sequence length="268" mass="29061">MTDTPEAVSSYFERIGVNRFRPTAHTGGAWRDDEQHVSPLGGLLVHEIERVRASQGRPDLLISRISFDILGRIALEEFEIHVETPRPGRTIELVEATAVIGGRPVVRARVWLLSVQDTSSVAGGEADPLVFPEEELATGSMTSRWGGGYIASLEFRPVGEPLPGRATAWVSTRLPLVAGEEISPLAAYVGLVDTANGIAVRQEPDKWMFPNVDLSIHLHRQPRGGWTGLDTSVVFGASGQGVTSTVLHDLDGPVGHAQQILTVRQLEQ</sequence>
<evidence type="ECO:0000259" key="1">
    <source>
        <dbReference type="Pfam" id="PF13622"/>
    </source>
</evidence>
<dbReference type="Pfam" id="PF20789">
    <property type="entry name" value="4HBT_3C"/>
    <property type="match status" value="1"/>
</dbReference>
<name>A0ABN3VD11_9PSEU</name>
<evidence type="ECO:0000313" key="4">
    <source>
        <dbReference type="Proteomes" id="UP001500979"/>
    </source>
</evidence>
<feature type="domain" description="Acyl-CoA thioesterase-like C-terminal" evidence="2">
    <location>
        <begin position="137"/>
        <end position="263"/>
    </location>
</feature>
<reference evidence="3 4" key="1">
    <citation type="journal article" date="2019" name="Int. J. Syst. Evol. Microbiol.">
        <title>The Global Catalogue of Microorganisms (GCM) 10K type strain sequencing project: providing services to taxonomists for standard genome sequencing and annotation.</title>
        <authorList>
            <consortium name="The Broad Institute Genomics Platform"/>
            <consortium name="The Broad Institute Genome Sequencing Center for Infectious Disease"/>
            <person name="Wu L."/>
            <person name="Ma J."/>
        </authorList>
    </citation>
    <scope>NUCLEOTIDE SEQUENCE [LARGE SCALE GENOMIC DNA]</scope>
    <source>
        <strain evidence="3 4">JCM 9383</strain>
    </source>
</reference>
<evidence type="ECO:0000313" key="3">
    <source>
        <dbReference type="EMBL" id="GAA2785444.1"/>
    </source>
</evidence>
<dbReference type="RefSeq" id="WP_344679199.1">
    <property type="nucleotide sequence ID" value="NZ_BAAAUX010000011.1"/>
</dbReference>
<dbReference type="Pfam" id="PF13622">
    <property type="entry name" value="4HBT_3"/>
    <property type="match status" value="1"/>
</dbReference>
<dbReference type="Gene3D" id="2.40.160.210">
    <property type="entry name" value="Acyl-CoA thioesterase, double hotdog domain"/>
    <property type="match status" value="1"/>
</dbReference>
<gene>
    <name evidence="3" type="ORF">GCM10010470_19480</name>
</gene>
<dbReference type="Proteomes" id="UP001500979">
    <property type="component" value="Unassembled WGS sequence"/>
</dbReference>
<dbReference type="EMBL" id="BAAAUX010000011">
    <property type="protein sequence ID" value="GAA2785444.1"/>
    <property type="molecule type" value="Genomic_DNA"/>
</dbReference>
<dbReference type="InterPro" id="IPR042171">
    <property type="entry name" value="Acyl-CoA_hotdog"/>
</dbReference>
<accession>A0ABN3VD11</accession>
<feature type="domain" description="Acyl-CoA thioesterase-like N-terminal HotDog" evidence="1">
    <location>
        <begin position="30"/>
        <end position="112"/>
    </location>
</feature>
<dbReference type="SUPFAM" id="SSF54637">
    <property type="entry name" value="Thioesterase/thiol ester dehydrase-isomerase"/>
    <property type="match status" value="1"/>
</dbReference>
<proteinExistence type="predicted"/>